<gene>
    <name evidence="1" type="ORF">DPEC_G00274640</name>
</gene>
<protein>
    <submittedName>
        <fullName evidence="1">Uncharacterized protein</fullName>
    </submittedName>
</protein>
<comment type="caution">
    <text evidence="1">The sequence shown here is derived from an EMBL/GenBank/DDBJ whole genome shotgun (WGS) entry which is preliminary data.</text>
</comment>
<name>A0ACC2FL05_DALPE</name>
<reference evidence="1" key="1">
    <citation type="submission" date="2021-05" db="EMBL/GenBank/DDBJ databases">
        <authorList>
            <person name="Pan Q."/>
            <person name="Jouanno E."/>
            <person name="Zahm M."/>
            <person name="Klopp C."/>
            <person name="Cabau C."/>
            <person name="Louis A."/>
            <person name="Berthelot C."/>
            <person name="Parey E."/>
            <person name="Roest Crollius H."/>
            <person name="Montfort J."/>
            <person name="Robinson-Rechavi M."/>
            <person name="Bouchez O."/>
            <person name="Lampietro C."/>
            <person name="Lopez Roques C."/>
            <person name="Donnadieu C."/>
            <person name="Postlethwait J."/>
            <person name="Bobe J."/>
            <person name="Dillon D."/>
            <person name="Chandos A."/>
            <person name="von Hippel F."/>
            <person name="Guiguen Y."/>
        </authorList>
    </citation>
    <scope>NUCLEOTIDE SEQUENCE</scope>
    <source>
        <strain evidence="1">YG-Jan2019</strain>
    </source>
</reference>
<sequence>MAWVIKLSVLLAVLIRTIHPDSVIKNEGDSFFFPLPKDEEYCLLSKSTNEENLLLWNTSSPHAPEFGDRFEIDQILPGLRINRLTKSDSGQYTMECWRDGRVSYQNSNYYSVGNDLDEQETASQNANFEEPAVELQCVATRDGNMTVGWHRLEQIVDCRAESKNISSYRIDLTNVDCFYEFRMCVGLNGHVCVSREVFELNRRAEYAGLSVGEEAFLLCFTHDEPSETEQWWINDQPNEIRWDPNYLTRNGNQMYVSDGRTSGNYSLVIPSAVLNDLISGCWCSQVRKRSTERYDFLVCPKSEPLTEFLSEGEEVVLRCKSDLTESDRVVWYRQSGHVDNVIMDTGLFNRANYPEDLGGRINASNPPYYLVLSNLSLADSGEYWCAVYYRDVCLSVTKTVLVEWDPFGINSTFYRVYSSLMACALLGMVCVRITVNLKTRRRDQNSLKTRRAAAQTQRQRSSNNTEII</sequence>
<proteinExistence type="predicted"/>
<evidence type="ECO:0000313" key="2">
    <source>
        <dbReference type="Proteomes" id="UP001157502"/>
    </source>
</evidence>
<evidence type="ECO:0000313" key="1">
    <source>
        <dbReference type="EMBL" id="KAJ7992059.1"/>
    </source>
</evidence>
<organism evidence="1 2">
    <name type="scientific">Dallia pectoralis</name>
    <name type="common">Alaska blackfish</name>
    <dbReference type="NCBI Taxonomy" id="75939"/>
    <lineage>
        <taxon>Eukaryota</taxon>
        <taxon>Metazoa</taxon>
        <taxon>Chordata</taxon>
        <taxon>Craniata</taxon>
        <taxon>Vertebrata</taxon>
        <taxon>Euteleostomi</taxon>
        <taxon>Actinopterygii</taxon>
        <taxon>Neopterygii</taxon>
        <taxon>Teleostei</taxon>
        <taxon>Protacanthopterygii</taxon>
        <taxon>Esociformes</taxon>
        <taxon>Umbridae</taxon>
        <taxon>Dallia</taxon>
    </lineage>
</organism>
<accession>A0ACC2FL05</accession>
<dbReference type="Proteomes" id="UP001157502">
    <property type="component" value="Chromosome 25"/>
</dbReference>
<dbReference type="EMBL" id="CM055752">
    <property type="protein sequence ID" value="KAJ7992059.1"/>
    <property type="molecule type" value="Genomic_DNA"/>
</dbReference>
<keyword evidence="2" id="KW-1185">Reference proteome</keyword>